<sequence length="693" mass="73474">MNDPFKALGQTNVPDARAEAKARARTAGMAAFAAANSEQSKKIQSSAQGSQWRRRLMSIVPSLKGNWIMDMRLPIGTAAIALLVLPLGYQLYSSTSMTPAATPTAVEQAATREPKAATETATTVPAAAPQIAPTDERKEAVVAPPAVTLPITPQQQAAAPAAPAPMADQEMADMAQSPQGLGNSAVLMRAPGLVAESEALYMPAPMPSMVARPNEPSGDQFTRFDEQRLKAVADEPVSTFSIDVDTASYSYVRRQLEDGSLPEPDAVRIEELINYFPYDYAGPTSGDVPFQPSIAVYPTPWNPKTQLLHIGIKGYVPAAGEDKPNNLVFLIDTSGSMDEPDKLPLLKRAFGLLVDQLSGNDTVSIVVYAGSAGVVLEPMVATEKARILAALDQLSAGGSTAGAEGIALAYKLAEQAKIVGGTNRVILATDGDFNVGIDEPEALEDFIKAKRDGGVTLSVLGFGRGNLDDATMQALAQNGNGNASYISNFREAQKVLVEEGGSTLEMIAKDVKVQVEFNPAMVSEYRLIGYETRALNREDFNNDKVDAGDIGAGHTVTAIYEITPVGSGAELVEPLRYGAAAPVAATDVGDEIAFLKMRYKLPDEDVSQLIELAVTPELVHGDIADISDDMRFAAAVAAFGQKLKGSDYGDISWADIRALAQSGRGADESGYRAEFIQLIGDAAILKPDSPIQK</sequence>
<dbReference type="InterPro" id="IPR036465">
    <property type="entry name" value="vWFA_dom_sf"/>
</dbReference>
<dbReference type="PANTHER" id="PTHR10579:SF43">
    <property type="entry name" value="ZINC FINGER (C3HC4-TYPE RING FINGER) FAMILY PROTEIN"/>
    <property type="match status" value="1"/>
</dbReference>
<dbReference type="Proteomes" id="UP000033608">
    <property type="component" value="Unassembled WGS sequence"/>
</dbReference>
<evidence type="ECO:0000313" key="3">
    <source>
        <dbReference type="Proteomes" id="UP000033608"/>
    </source>
</evidence>
<evidence type="ECO:0000259" key="1">
    <source>
        <dbReference type="PROSITE" id="PS50234"/>
    </source>
</evidence>
<dbReference type="PATRIC" id="fig|1121477.3.peg.1547"/>
<dbReference type="Pfam" id="PF12450">
    <property type="entry name" value="vWF_A"/>
    <property type="match status" value="1"/>
</dbReference>
<protein>
    <recommendedName>
        <fullName evidence="1">VWFA domain-containing protein</fullName>
    </recommendedName>
</protein>
<dbReference type="OrthoDB" id="9805121at2"/>
<keyword evidence="3" id="KW-1185">Reference proteome</keyword>
<comment type="caution">
    <text evidence="2">The sequence shown here is derived from an EMBL/GenBank/DDBJ whole genome shotgun (WGS) entry which is preliminary data.</text>
</comment>
<gene>
    <name evidence="2" type="ORF">VW29_02455</name>
</gene>
<organism evidence="2 3">
    <name type="scientific">Devosia limi DSM 17137</name>
    <dbReference type="NCBI Taxonomy" id="1121477"/>
    <lineage>
        <taxon>Bacteria</taxon>
        <taxon>Pseudomonadati</taxon>
        <taxon>Pseudomonadota</taxon>
        <taxon>Alphaproteobacteria</taxon>
        <taxon>Hyphomicrobiales</taxon>
        <taxon>Devosiaceae</taxon>
        <taxon>Devosia</taxon>
    </lineage>
</organism>
<reference evidence="2 3" key="1">
    <citation type="submission" date="2015-03" db="EMBL/GenBank/DDBJ databases">
        <authorList>
            <person name="Hassan Y.I."/>
            <person name="Lepp D."/>
            <person name="Zhou T."/>
        </authorList>
    </citation>
    <scope>NUCLEOTIDE SEQUENCE [LARGE SCALE GENOMIC DNA]</scope>
    <source>
        <strain evidence="2 3">DSM 17137</strain>
    </source>
</reference>
<dbReference type="PROSITE" id="PS50234">
    <property type="entry name" value="VWFA"/>
    <property type="match status" value="1"/>
</dbReference>
<dbReference type="SMART" id="SM00327">
    <property type="entry name" value="VWA"/>
    <property type="match status" value="1"/>
</dbReference>
<evidence type="ECO:0000313" key="2">
    <source>
        <dbReference type="EMBL" id="KKB86535.1"/>
    </source>
</evidence>
<dbReference type="InterPro" id="IPR051266">
    <property type="entry name" value="CLCR"/>
</dbReference>
<dbReference type="SUPFAM" id="SSF53300">
    <property type="entry name" value="vWA-like"/>
    <property type="match status" value="1"/>
</dbReference>
<dbReference type="STRING" id="1121477.SAMN02745223_01331"/>
<dbReference type="InterPro" id="IPR021908">
    <property type="entry name" value="YfbK_C"/>
</dbReference>
<dbReference type="Pfam" id="PF12034">
    <property type="entry name" value="YfbK_C"/>
    <property type="match status" value="1"/>
</dbReference>
<dbReference type="PANTHER" id="PTHR10579">
    <property type="entry name" value="CALCIUM-ACTIVATED CHLORIDE CHANNEL REGULATOR"/>
    <property type="match status" value="1"/>
</dbReference>
<dbReference type="InterPro" id="IPR002035">
    <property type="entry name" value="VWF_A"/>
</dbReference>
<dbReference type="InterPro" id="IPR022156">
    <property type="entry name" value="Uncharacterised_YfbK_N"/>
</dbReference>
<accession>A0A0F5LW11</accession>
<dbReference type="EMBL" id="LAJF01000036">
    <property type="protein sequence ID" value="KKB86535.1"/>
    <property type="molecule type" value="Genomic_DNA"/>
</dbReference>
<dbReference type="CDD" id="cd01465">
    <property type="entry name" value="vWA_subgroup"/>
    <property type="match status" value="1"/>
</dbReference>
<dbReference type="Gene3D" id="3.40.50.410">
    <property type="entry name" value="von Willebrand factor, type A domain"/>
    <property type="match status" value="1"/>
</dbReference>
<dbReference type="AlphaFoldDB" id="A0A0F5LW11"/>
<name>A0A0F5LW11_9HYPH</name>
<dbReference type="Pfam" id="PF00092">
    <property type="entry name" value="VWA"/>
    <property type="match status" value="1"/>
</dbReference>
<feature type="domain" description="VWFA" evidence="1">
    <location>
        <begin position="326"/>
        <end position="507"/>
    </location>
</feature>
<proteinExistence type="predicted"/>